<proteinExistence type="predicted"/>
<organism evidence="1 2">
    <name type="scientific">Ensifer adhaerens</name>
    <name type="common">Sinorhizobium morelense</name>
    <dbReference type="NCBI Taxonomy" id="106592"/>
    <lineage>
        <taxon>Bacteria</taxon>
        <taxon>Pseudomonadati</taxon>
        <taxon>Pseudomonadota</taxon>
        <taxon>Alphaproteobacteria</taxon>
        <taxon>Hyphomicrobiales</taxon>
        <taxon>Rhizobiaceae</taxon>
        <taxon>Sinorhizobium/Ensifer group</taxon>
        <taxon>Ensifer</taxon>
    </lineage>
</organism>
<dbReference type="EMBL" id="JAGGJR010000011">
    <property type="protein sequence ID" value="MBP1875515.1"/>
    <property type="molecule type" value="Genomic_DNA"/>
</dbReference>
<dbReference type="Proteomes" id="UP000823773">
    <property type="component" value="Unassembled WGS sequence"/>
</dbReference>
<gene>
    <name evidence="1" type="ORF">J2Z19_005251</name>
</gene>
<evidence type="ECO:0000313" key="1">
    <source>
        <dbReference type="EMBL" id="MBP1875515.1"/>
    </source>
</evidence>
<accession>A0ACC5T366</accession>
<evidence type="ECO:0000313" key="2">
    <source>
        <dbReference type="Proteomes" id="UP000823773"/>
    </source>
</evidence>
<name>A0ACC5T366_ENSAD</name>
<keyword evidence="2" id="KW-1185">Reference proteome</keyword>
<protein>
    <submittedName>
        <fullName evidence="1">SSS family solute:Na+ symporter</fullName>
    </submittedName>
</protein>
<sequence>MLVGAEEIGRNGFGLAAILQAGIALSLPGVFFFKRLWLLGQRLQLSSLSELLRAYWSSEFLVAFSTVVATLFAVAFAGVQMAALSRLVVLLTDQTVSMPAAAMVLCFILFGYVVIGGMRAVGYLGAVQTVLAGAAIVGFAGCAVLQLGGFGALNAGLLKLAADPAAAGKFIVSGVVQFTAGGGRQAAAAHEGTALASLAMVFALMGLQSSPMAIKVVLSTNSPRAIAAGQTWVMAGAFGAMIALCVACFGAASLIDPSKDLSGLLTLISPWFAAWLFIGLLAGVQLMAGLALLTAGESLIRNVYKPWFHSSLSRGDTVTVTRVAIGLLVLASGLMQVLTPVTLSMLASLALPLAFQLWTPLLGMTWLRWFTRPGVVTGVGFGIAGVLLTEPFGIAVLSALGLELPWGRAPWTMSSAAWGMVANLLVTMLVSAFTQRRAFGGEAAQEARSFLYGILRPASRVRALRSTAWSISLAWLFFAVGPGLILGNYAFNKPDGGWALGMPSLWGWGLVSWVTGLGIVWFLSYKMEMASPHVGAIPDYQPPPRLRPDQRAAERERLRALFVTVAVAFGIVVLIVLSFGH</sequence>
<reference evidence="1" key="1">
    <citation type="submission" date="2021-03" db="EMBL/GenBank/DDBJ databases">
        <title>Genomic Encyclopedia of Type Strains, Phase IV (KMG-IV): sequencing the most valuable type-strain genomes for metagenomic binning, comparative biology and taxonomic classification.</title>
        <authorList>
            <person name="Goeker M."/>
        </authorList>
    </citation>
    <scope>NUCLEOTIDE SEQUENCE</scope>
    <source>
        <strain evidence="1">DSM 18131</strain>
    </source>
</reference>
<comment type="caution">
    <text evidence="1">The sequence shown here is derived from an EMBL/GenBank/DDBJ whole genome shotgun (WGS) entry which is preliminary data.</text>
</comment>